<dbReference type="CDD" id="cd09274">
    <property type="entry name" value="RNase_HI_RT_Ty3"/>
    <property type="match status" value="1"/>
</dbReference>
<reference evidence="8 9" key="1">
    <citation type="journal article" date="2018" name="PLoS Genet.">
        <title>Population sequencing reveals clonal diversity and ancestral inbreeding in the grapevine cultivar Chardonnay.</title>
        <authorList>
            <person name="Roach M.J."/>
            <person name="Johnson D.L."/>
            <person name="Bohlmann J."/>
            <person name="van Vuuren H.J."/>
            <person name="Jones S.J."/>
            <person name="Pretorius I.S."/>
            <person name="Schmidt S.A."/>
            <person name="Borneman A.R."/>
        </authorList>
    </citation>
    <scope>NUCLEOTIDE SEQUENCE [LARGE SCALE GENOMIC DNA]</scope>
    <source>
        <strain evidence="9">cv. Chardonnay</strain>
        <tissue evidence="8">Leaf</tissue>
    </source>
</reference>
<comment type="caution">
    <text evidence="8">The sequence shown here is derived from an EMBL/GenBank/DDBJ whole genome shotgun (WGS) entry which is preliminary data.</text>
</comment>
<dbReference type="PANTHER" id="PTHR34072">
    <property type="entry name" value="ENZYMATIC POLYPROTEIN-RELATED"/>
    <property type="match status" value="1"/>
</dbReference>
<evidence type="ECO:0000313" key="9">
    <source>
        <dbReference type="Proteomes" id="UP000288805"/>
    </source>
</evidence>
<evidence type="ECO:0000313" key="8">
    <source>
        <dbReference type="EMBL" id="RVW90379.1"/>
    </source>
</evidence>
<dbReference type="PANTHER" id="PTHR34072:SF50">
    <property type="entry name" value="NUCLEOTIDYLTRANSFERASE, RIBONUCLEASE H"/>
    <property type="match status" value="1"/>
</dbReference>
<name>A0A438I0Y8_VITVI</name>
<proteinExistence type="predicted"/>
<organism evidence="8 9">
    <name type="scientific">Vitis vinifera</name>
    <name type="common">Grape</name>
    <dbReference type="NCBI Taxonomy" id="29760"/>
    <lineage>
        <taxon>Eukaryota</taxon>
        <taxon>Viridiplantae</taxon>
        <taxon>Streptophyta</taxon>
        <taxon>Embryophyta</taxon>
        <taxon>Tracheophyta</taxon>
        <taxon>Spermatophyta</taxon>
        <taxon>Magnoliopsida</taxon>
        <taxon>eudicotyledons</taxon>
        <taxon>Gunneridae</taxon>
        <taxon>Pentapetalae</taxon>
        <taxon>rosids</taxon>
        <taxon>Vitales</taxon>
        <taxon>Vitaceae</taxon>
        <taxon>Viteae</taxon>
        <taxon>Vitis</taxon>
    </lineage>
</organism>
<dbReference type="Proteomes" id="UP000288805">
    <property type="component" value="Unassembled WGS sequence"/>
</dbReference>
<evidence type="ECO:0000256" key="5">
    <source>
        <dbReference type="ARBA" id="ARBA00022801"/>
    </source>
</evidence>
<dbReference type="InterPro" id="IPR041373">
    <property type="entry name" value="RT_RNaseH"/>
</dbReference>
<accession>A0A438I0Y8</accession>
<dbReference type="GO" id="GO:0016787">
    <property type="term" value="F:hydrolase activity"/>
    <property type="evidence" value="ECO:0007669"/>
    <property type="project" value="UniProtKB-KW"/>
</dbReference>
<keyword evidence="3" id="KW-0540">Nuclease</keyword>
<dbReference type="InterPro" id="IPR043502">
    <property type="entry name" value="DNA/RNA_pol_sf"/>
</dbReference>
<dbReference type="EMBL" id="QGNW01000155">
    <property type="protein sequence ID" value="RVW90379.1"/>
    <property type="molecule type" value="Genomic_DNA"/>
</dbReference>
<evidence type="ECO:0000256" key="3">
    <source>
        <dbReference type="ARBA" id="ARBA00022722"/>
    </source>
</evidence>
<evidence type="ECO:0000256" key="2">
    <source>
        <dbReference type="ARBA" id="ARBA00022695"/>
    </source>
</evidence>
<dbReference type="SUPFAM" id="SSF56672">
    <property type="entry name" value="DNA/RNA polymerases"/>
    <property type="match status" value="1"/>
</dbReference>
<protein>
    <recommendedName>
        <fullName evidence="7">Reverse transcriptase RNase H-like domain-containing protein</fullName>
    </recommendedName>
</protein>
<evidence type="ECO:0000259" key="7">
    <source>
        <dbReference type="Pfam" id="PF17917"/>
    </source>
</evidence>
<keyword evidence="4" id="KW-0255">Endonuclease</keyword>
<sequence length="135" mass="15439">MLAIIHAIRTWRSYLLGQKFYIQTDQRSLKYLLEQRVVTPEQQKWVAKLLGYDYEILYKPGRENSAADALSHVPGSPTLNVLFVSQAKIWDEIKTATADDAYMAHISKLVATKPGLPYTNRQGLTFYKNRVVVPP</sequence>
<evidence type="ECO:0000256" key="6">
    <source>
        <dbReference type="ARBA" id="ARBA00022918"/>
    </source>
</evidence>
<keyword evidence="1" id="KW-0808">Transferase</keyword>
<dbReference type="GO" id="GO:0004519">
    <property type="term" value="F:endonuclease activity"/>
    <property type="evidence" value="ECO:0007669"/>
    <property type="project" value="UniProtKB-KW"/>
</dbReference>
<dbReference type="AlphaFoldDB" id="A0A438I0Y8"/>
<keyword evidence="2" id="KW-0548">Nucleotidyltransferase</keyword>
<dbReference type="Pfam" id="PF17917">
    <property type="entry name" value="RT_RNaseH"/>
    <property type="match status" value="1"/>
</dbReference>
<gene>
    <name evidence="8" type="ORF">CK203_045702</name>
</gene>
<feature type="domain" description="Reverse transcriptase RNase H-like" evidence="7">
    <location>
        <begin position="1"/>
        <end position="52"/>
    </location>
</feature>
<keyword evidence="5" id="KW-0378">Hydrolase</keyword>
<dbReference type="GO" id="GO:0003964">
    <property type="term" value="F:RNA-directed DNA polymerase activity"/>
    <property type="evidence" value="ECO:0007669"/>
    <property type="project" value="UniProtKB-KW"/>
</dbReference>
<evidence type="ECO:0000256" key="1">
    <source>
        <dbReference type="ARBA" id="ARBA00022679"/>
    </source>
</evidence>
<evidence type="ECO:0000256" key="4">
    <source>
        <dbReference type="ARBA" id="ARBA00022759"/>
    </source>
</evidence>
<keyword evidence="6" id="KW-0695">RNA-directed DNA polymerase</keyword>